<comment type="similarity">
    <text evidence="1 3 5">Belongs to the GrpE family.</text>
</comment>
<feature type="compositionally biased region" description="Basic and acidic residues" evidence="6">
    <location>
        <begin position="1"/>
        <end position="15"/>
    </location>
</feature>
<dbReference type="EMBL" id="JARRAF010000013">
    <property type="protein sequence ID" value="MDK2124902.1"/>
    <property type="molecule type" value="Genomic_DNA"/>
</dbReference>
<evidence type="ECO:0000313" key="8">
    <source>
        <dbReference type="Proteomes" id="UP001172778"/>
    </source>
</evidence>
<dbReference type="InterPro" id="IPR013805">
    <property type="entry name" value="GrpE_CC"/>
</dbReference>
<feature type="compositionally biased region" description="Polar residues" evidence="6">
    <location>
        <begin position="16"/>
        <end position="31"/>
    </location>
</feature>
<comment type="function">
    <text evidence="3 4">Participates actively in the response to hyperosmotic and heat shock by preventing the aggregation of stress-denatured proteins, in association with DnaK and GrpE. It is the nucleotide exchange factor for DnaK and may function as a thermosensor. Unfolded proteins bind initially to DnaJ; upon interaction with the DnaJ-bound protein, DnaK hydrolyzes its bound ATP, resulting in the formation of a stable complex. GrpE releases ADP from DnaK; ATP binding to DnaK triggers the release of the substrate protein, thus completing the reaction cycle. Several rounds of ATP-dependent interactions between DnaJ, DnaK and GrpE are required for fully efficient folding.</text>
</comment>
<evidence type="ECO:0000256" key="1">
    <source>
        <dbReference type="ARBA" id="ARBA00009054"/>
    </source>
</evidence>
<dbReference type="NCBIfam" id="NF010738">
    <property type="entry name" value="PRK14140.1"/>
    <property type="match status" value="1"/>
</dbReference>
<sequence>MHHHMEPEMEQESKSESLNSETSGNATTSAEPSLEQKLADAEARVAALQNEVLYARADTENLRRRSQEDVASAHKYAVSKLAGELLPVKDSLEMALADNSGNIDNLKMGVDMTLKQLVAAFDKVQLKEINPIGEKLDPHKHQAISMIEADAEPNTVINVMQKGYLLAERVLRPAMVVVAKSK</sequence>
<feature type="region of interest" description="Disordered" evidence="6">
    <location>
        <begin position="1"/>
        <end position="40"/>
    </location>
</feature>
<keyword evidence="8" id="KW-1185">Reference proteome</keyword>
<protein>
    <recommendedName>
        <fullName evidence="3 4">Protein GrpE</fullName>
    </recommendedName>
    <alternativeName>
        <fullName evidence="3">HSP-70 cofactor</fullName>
    </alternativeName>
</protein>
<dbReference type="InterPro" id="IPR009012">
    <property type="entry name" value="GrpE_head"/>
</dbReference>
<dbReference type="NCBIfam" id="NF010737">
    <property type="entry name" value="PRK14139.1"/>
    <property type="match status" value="1"/>
</dbReference>
<evidence type="ECO:0000256" key="6">
    <source>
        <dbReference type="SAM" id="MobiDB-lite"/>
    </source>
</evidence>
<dbReference type="InterPro" id="IPR000740">
    <property type="entry name" value="GrpE"/>
</dbReference>
<dbReference type="HAMAP" id="MF_01151">
    <property type="entry name" value="GrpE"/>
    <property type="match status" value="1"/>
</dbReference>
<proteinExistence type="inferred from homology"/>
<dbReference type="Pfam" id="PF01025">
    <property type="entry name" value="GrpE"/>
    <property type="match status" value="1"/>
</dbReference>
<keyword evidence="3" id="KW-0963">Cytoplasm</keyword>
<accession>A0ABT7E1X0</accession>
<dbReference type="SUPFAM" id="SSF51064">
    <property type="entry name" value="Head domain of nucleotide exchange factor GrpE"/>
    <property type="match status" value="1"/>
</dbReference>
<keyword evidence="3 4" id="KW-0346">Stress response</keyword>
<dbReference type="RefSeq" id="WP_284101214.1">
    <property type="nucleotide sequence ID" value="NZ_JARRAF010000013.1"/>
</dbReference>
<keyword evidence="2 3" id="KW-0143">Chaperone</keyword>
<dbReference type="PANTHER" id="PTHR21237:SF23">
    <property type="entry name" value="GRPE PROTEIN HOMOLOG, MITOCHONDRIAL"/>
    <property type="match status" value="1"/>
</dbReference>
<dbReference type="PROSITE" id="PS01071">
    <property type="entry name" value="GRPE"/>
    <property type="match status" value="1"/>
</dbReference>
<comment type="subcellular location">
    <subcellularLocation>
        <location evidence="3">Cytoplasm</location>
    </subcellularLocation>
</comment>
<name>A0ABT7E1X0_9NEIS</name>
<evidence type="ECO:0000256" key="4">
    <source>
        <dbReference type="RuleBase" id="RU000639"/>
    </source>
</evidence>
<comment type="caution">
    <text evidence="7">The sequence shown here is derived from an EMBL/GenBank/DDBJ whole genome shotgun (WGS) entry which is preliminary data.</text>
</comment>
<dbReference type="Gene3D" id="2.30.22.10">
    <property type="entry name" value="Head domain of nucleotide exchange factor GrpE"/>
    <property type="match status" value="1"/>
</dbReference>
<comment type="subunit">
    <text evidence="3">Homodimer.</text>
</comment>
<gene>
    <name evidence="3 7" type="primary">grpE</name>
    <name evidence="7" type="ORF">PZA18_12680</name>
</gene>
<dbReference type="Proteomes" id="UP001172778">
    <property type="component" value="Unassembled WGS sequence"/>
</dbReference>
<dbReference type="Gene3D" id="3.90.20.20">
    <property type="match status" value="1"/>
</dbReference>
<dbReference type="CDD" id="cd00446">
    <property type="entry name" value="GrpE"/>
    <property type="match status" value="1"/>
</dbReference>
<evidence type="ECO:0000256" key="2">
    <source>
        <dbReference type="ARBA" id="ARBA00023186"/>
    </source>
</evidence>
<evidence type="ECO:0000256" key="5">
    <source>
        <dbReference type="RuleBase" id="RU004478"/>
    </source>
</evidence>
<dbReference type="PANTHER" id="PTHR21237">
    <property type="entry name" value="GRPE PROTEIN"/>
    <property type="match status" value="1"/>
</dbReference>
<evidence type="ECO:0000313" key="7">
    <source>
        <dbReference type="EMBL" id="MDK2124902.1"/>
    </source>
</evidence>
<dbReference type="PRINTS" id="PR00773">
    <property type="entry name" value="GRPEPROTEIN"/>
</dbReference>
<organism evidence="7 8">
    <name type="scientific">Parachitinimonas caeni</name>
    <dbReference type="NCBI Taxonomy" id="3031301"/>
    <lineage>
        <taxon>Bacteria</taxon>
        <taxon>Pseudomonadati</taxon>
        <taxon>Pseudomonadota</taxon>
        <taxon>Betaproteobacteria</taxon>
        <taxon>Neisseriales</taxon>
        <taxon>Chitinibacteraceae</taxon>
        <taxon>Parachitinimonas</taxon>
    </lineage>
</organism>
<reference evidence="7" key="1">
    <citation type="submission" date="2023-03" db="EMBL/GenBank/DDBJ databases">
        <title>Chitinimonas shenzhenensis gen. nov., sp. nov., a novel member of family Burkholderiaceae isolated from activated sludge collected in Shen Zhen, China.</title>
        <authorList>
            <person name="Wang X."/>
        </authorList>
    </citation>
    <scope>NUCLEOTIDE SEQUENCE</scope>
    <source>
        <strain evidence="7">DQS-5</strain>
    </source>
</reference>
<dbReference type="NCBIfam" id="NF010748">
    <property type="entry name" value="PRK14150.1"/>
    <property type="match status" value="1"/>
</dbReference>
<dbReference type="SUPFAM" id="SSF58014">
    <property type="entry name" value="Coiled-coil domain of nucleotide exchange factor GrpE"/>
    <property type="match status" value="1"/>
</dbReference>
<evidence type="ECO:0000256" key="3">
    <source>
        <dbReference type="HAMAP-Rule" id="MF_01151"/>
    </source>
</evidence>